<evidence type="ECO:0000313" key="2">
    <source>
        <dbReference type="EMBL" id="EGV63764.1"/>
    </source>
</evidence>
<organism evidence="3">
    <name type="scientific">Candida tenuis (strain ATCC 10573 / BCRC 21748 / CBS 615 / JCM 9827 / NBRC 10315 / NRRL Y-1498 / VKM Y-70)</name>
    <name type="common">Yeast</name>
    <name type="synonym">Yamadazyma tenuis</name>
    <dbReference type="NCBI Taxonomy" id="590646"/>
    <lineage>
        <taxon>Eukaryota</taxon>
        <taxon>Fungi</taxon>
        <taxon>Dikarya</taxon>
        <taxon>Ascomycota</taxon>
        <taxon>Saccharomycotina</taxon>
        <taxon>Pichiomycetes</taxon>
        <taxon>Debaryomycetaceae</taxon>
        <taxon>Yamadazyma</taxon>
    </lineage>
</organism>
<dbReference type="Proteomes" id="UP000000707">
    <property type="component" value="Unassembled WGS sequence"/>
</dbReference>
<accession>G3B435</accession>
<dbReference type="eggNOG" id="ENOG502SA5C">
    <property type="taxonomic scope" value="Eukaryota"/>
</dbReference>
<dbReference type="OrthoDB" id="4092812at2759"/>
<evidence type="ECO:0000313" key="3">
    <source>
        <dbReference type="Proteomes" id="UP000000707"/>
    </source>
</evidence>
<evidence type="ECO:0000256" key="1">
    <source>
        <dbReference type="SAM" id="MobiDB-lite"/>
    </source>
</evidence>
<dbReference type="AlphaFoldDB" id="G3B435"/>
<gene>
    <name evidence="2" type="ORF">CANTEDRAFT_105448</name>
</gene>
<keyword evidence="3" id="KW-1185">Reference proteome</keyword>
<dbReference type="HOGENOM" id="CLU_133357_0_0_1"/>
<name>G3B435_CANTC</name>
<protein>
    <submittedName>
        <fullName evidence="2">Uncharacterized protein</fullName>
    </submittedName>
</protein>
<feature type="compositionally biased region" description="Polar residues" evidence="1">
    <location>
        <begin position="43"/>
        <end position="58"/>
    </location>
</feature>
<reference evidence="2 3" key="1">
    <citation type="journal article" date="2011" name="Proc. Natl. Acad. Sci. U.S.A.">
        <title>Comparative genomics of xylose-fermenting fungi for enhanced biofuel production.</title>
        <authorList>
            <person name="Wohlbach D.J."/>
            <person name="Kuo A."/>
            <person name="Sato T.K."/>
            <person name="Potts K.M."/>
            <person name="Salamov A.A."/>
            <person name="LaButti K.M."/>
            <person name="Sun H."/>
            <person name="Clum A."/>
            <person name="Pangilinan J.L."/>
            <person name="Lindquist E.A."/>
            <person name="Lucas S."/>
            <person name="Lapidus A."/>
            <person name="Jin M."/>
            <person name="Gunawan C."/>
            <person name="Balan V."/>
            <person name="Dale B.E."/>
            <person name="Jeffries T.W."/>
            <person name="Zinkel R."/>
            <person name="Barry K.W."/>
            <person name="Grigoriev I.V."/>
            <person name="Gasch A.P."/>
        </authorList>
    </citation>
    <scope>NUCLEOTIDE SEQUENCE [LARGE SCALE GENOMIC DNA]</scope>
    <source>
        <strain evidence="3">ATCC 10573 / BCRC 21748 / CBS 615 / JCM 9827 / NBRC 10315 / NRRL Y-1498 / VKM Y-70</strain>
    </source>
</reference>
<proteinExistence type="predicted"/>
<dbReference type="EMBL" id="GL996521">
    <property type="protein sequence ID" value="EGV63764.1"/>
    <property type="molecule type" value="Genomic_DNA"/>
</dbReference>
<feature type="region of interest" description="Disordered" evidence="1">
    <location>
        <begin position="33"/>
        <end position="58"/>
    </location>
</feature>
<sequence length="139" mass="15762">MFVTLLILTVVLVGLVVLLPYWSKLVNYSYEPNQKSKARGRSGPSQLPQTSGYVPPDQQLQQETKAKATGLRKFTADDVPVKLKLNHLQTKRRKERLDVDRNPNNFDYDLDELINEVDEPISNSRTSNGESSVFSKDIV</sequence>